<dbReference type="Proteomes" id="UP001180453">
    <property type="component" value="Unassembled WGS sequence"/>
</dbReference>
<dbReference type="RefSeq" id="WP_310270751.1">
    <property type="nucleotide sequence ID" value="NZ_JAVDXU010000004.1"/>
</dbReference>
<comment type="caution">
    <text evidence="2">The sequence shown here is derived from an EMBL/GenBank/DDBJ whole genome shotgun (WGS) entry which is preliminary data.</text>
</comment>
<evidence type="ECO:0000313" key="2">
    <source>
        <dbReference type="EMBL" id="MDR7272155.1"/>
    </source>
</evidence>
<feature type="chain" id="PRO_5045724729" evidence="1">
    <location>
        <begin position="27"/>
        <end position="256"/>
    </location>
</feature>
<name>A0ABU1YTG9_ROSSA</name>
<evidence type="ECO:0000313" key="3">
    <source>
        <dbReference type="Proteomes" id="UP001180453"/>
    </source>
</evidence>
<dbReference type="EMBL" id="JAVDXU010000004">
    <property type="protein sequence ID" value="MDR7272155.1"/>
    <property type="molecule type" value="Genomic_DNA"/>
</dbReference>
<dbReference type="SUPFAM" id="SSF53850">
    <property type="entry name" value="Periplasmic binding protein-like II"/>
    <property type="match status" value="1"/>
</dbReference>
<keyword evidence="1" id="KW-0732">Signal</keyword>
<proteinExistence type="predicted"/>
<evidence type="ECO:0000256" key="1">
    <source>
        <dbReference type="SAM" id="SignalP"/>
    </source>
</evidence>
<accession>A0ABU1YTG9</accession>
<protein>
    <submittedName>
        <fullName evidence="2">ABC-type amino acid transport substrate-binding protein</fullName>
    </submittedName>
</protein>
<keyword evidence="3" id="KW-1185">Reference proteome</keyword>
<feature type="signal peptide" evidence="1">
    <location>
        <begin position="1"/>
        <end position="26"/>
    </location>
</feature>
<organism evidence="2 3">
    <name type="scientific">Roseateles saccharophilus</name>
    <name type="common">Pseudomonas saccharophila</name>
    <dbReference type="NCBI Taxonomy" id="304"/>
    <lineage>
        <taxon>Bacteria</taxon>
        <taxon>Pseudomonadati</taxon>
        <taxon>Pseudomonadota</taxon>
        <taxon>Betaproteobacteria</taxon>
        <taxon>Burkholderiales</taxon>
        <taxon>Sphaerotilaceae</taxon>
        <taxon>Roseateles</taxon>
    </lineage>
</organism>
<sequence>MRRLQASFIHCLVAPLLLATAGLSRADHFVIGVEDVDYAPIMSTADKGEFRGYVRELLDLFARRHGHRFDYLPLPTKRLTAEHVAGRLDAVFPDSETWEADTKRGRTLVYSEPAVPFQDVVMVPLAKRDQPVRSLGIVRGYTPKRFLPLIEAGSLTVTEAGDPSRLMRMALADRVDGVQLALPVALYQLEQLGRPDALVPSTALRPMPYAYHYRLSSVRHDGLIAQFNRFLRDEQAAIAALQRRYGLDAKVTPAPR</sequence>
<gene>
    <name evidence="2" type="ORF">J2X20_004829</name>
</gene>
<dbReference type="Gene3D" id="3.40.190.10">
    <property type="entry name" value="Periplasmic binding protein-like II"/>
    <property type="match status" value="2"/>
</dbReference>
<reference evidence="2 3" key="1">
    <citation type="submission" date="2023-07" db="EMBL/GenBank/DDBJ databases">
        <title>Sorghum-associated microbial communities from plants grown in Nebraska, USA.</title>
        <authorList>
            <person name="Schachtman D."/>
        </authorList>
    </citation>
    <scope>NUCLEOTIDE SEQUENCE [LARGE SCALE GENOMIC DNA]</scope>
    <source>
        <strain evidence="2 3">BE314</strain>
    </source>
</reference>